<dbReference type="InParanoid" id="B8BRJ2"/>
<evidence type="ECO:0000256" key="3">
    <source>
        <dbReference type="ARBA" id="ARBA00022691"/>
    </source>
</evidence>
<keyword evidence="5" id="KW-0408">Iron</keyword>
<dbReference type="eggNOG" id="ENOG502QV91">
    <property type="taxonomic scope" value="Eukaryota"/>
</dbReference>
<dbReference type="InterPro" id="IPR013785">
    <property type="entry name" value="Aldolase_TIM"/>
</dbReference>
<keyword evidence="9" id="KW-1185">Reference proteome</keyword>
<evidence type="ECO:0000256" key="4">
    <source>
        <dbReference type="ARBA" id="ARBA00022723"/>
    </source>
</evidence>
<protein>
    <recommendedName>
        <fullName evidence="7">Radical SAM core domain-containing protein</fullName>
    </recommendedName>
</protein>
<dbReference type="Proteomes" id="UP000001449">
    <property type="component" value="Chromosome 1"/>
</dbReference>
<dbReference type="KEGG" id="tps:THAPSDRAFT_20930"/>
<feature type="domain" description="Radical SAM core" evidence="7">
    <location>
        <begin position="171"/>
        <end position="416"/>
    </location>
</feature>
<keyword evidence="4" id="KW-0479">Metal-binding</keyword>
<dbReference type="AlphaFoldDB" id="B8BRJ2"/>
<dbReference type="PaxDb" id="35128-Thaps20930"/>
<accession>B8BRJ2</accession>
<dbReference type="GO" id="GO:0003824">
    <property type="term" value="F:catalytic activity"/>
    <property type="evidence" value="ECO:0007669"/>
    <property type="project" value="InterPro"/>
</dbReference>
<dbReference type="OMA" id="YHATAND"/>
<keyword evidence="6" id="KW-0411">Iron-sulfur</keyword>
<evidence type="ECO:0000313" key="9">
    <source>
        <dbReference type="Proteomes" id="UP000001449"/>
    </source>
</evidence>
<dbReference type="RefSeq" id="XP_002286326.1">
    <property type="nucleotide sequence ID" value="XM_002286290.1"/>
</dbReference>
<keyword evidence="2" id="KW-0004">4Fe-4S</keyword>
<dbReference type="InterPro" id="IPR007197">
    <property type="entry name" value="rSAM"/>
</dbReference>
<dbReference type="InterPro" id="IPR040072">
    <property type="entry name" value="Methyltransferase_A"/>
</dbReference>
<dbReference type="GeneID" id="7443173"/>
<keyword evidence="3" id="KW-0949">S-adenosyl-L-methionine</keyword>
<dbReference type="GO" id="GO:0070475">
    <property type="term" value="P:rRNA base methylation"/>
    <property type="evidence" value="ECO:0000318"/>
    <property type="project" value="GO_Central"/>
</dbReference>
<dbReference type="Gene3D" id="3.20.20.70">
    <property type="entry name" value="Aldolase class I"/>
    <property type="match status" value="1"/>
</dbReference>
<dbReference type="GO" id="GO:0030488">
    <property type="term" value="P:tRNA methylation"/>
    <property type="evidence" value="ECO:0000318"/>
    <property type="project" value="GO_Central"/>
</dbReference>
<proteinExistence type="predicted"/>
<dbReference type="GO" id="GO:0051539">
    <property type="term" value="F:4 iron, 4 sulfur cluster binding"/>
    <property type="evidence" value="ECO:0007669"/>
    <property type="project" value="UniProtKB-KW"/>
</dbReference>
<gene>
    <name evidence="8" type="ORF">THAPSDRAFT_20930</name>
</gene>
<name>B8BRJ2_THAPS</name>
<evidence type="ECO:0000256" key="5">
    <source>
        <dbReference type="ARBA" id="ARBA00023004"/>
    </source>
</evidence>
<dbReference type="EMBL" id="CM000638">
    <property type="protein sequence ID" value="EED95967.1"/>
    <property type="molecule type" value="Genomic_DNA"/>
</dbReference>
<evidence type="ECO:0000259" key="7">
    <source>
        <dbReference type="PROSITE" id="PS51918"/>
    </source>
</evidence>
<dbReference type="PANTHER" id="PTHR30544">
    <property type="entry name" value="23S RRNA METHYLTRANSFERASE"/>
    <property type="match status" value="1"/>
</dbReference>
<evidence type="ECO:0000256" key="2">
    <source>
        <dbReference type="ARBA" id="ARBA00022485"/>
    </source>
</evidence>
<evidence type="ECO:0000256" key="1">
    <source>
        <dbReference type="ARBA" id="ARBA00001966"/>
    </source>
</evidence>
<organism evidence="8 9">
    <name type="scientific">Thalassiosira pseudonana</name>
    <name type="common">Marine diatom</name>
    <name type="synonym">Cyclotella nana</name>
    <dbReference type="NCBI Taxonomy" id="35128"/>
    <lineage>
        <taxon>Eukaryota</taxon>
        <taxon>Sar</taxon>
        <taxon>Stramenopiles</taxon>
        <taxon>Ochrophyta</taxon>
        <taxon>Bacillariophyta</taxon>
        <taxon>Coscinodiscophyceae</taxon>
        <taxon>Thalassiosirophycidae</taxon>
        <taxon>Thalassiosirales</taxon>
        <taxon>Thalassiosiraceae</taxon>
        <taxon>Thalassiosira</taxon>
    </lineage>
</organism>
<reference evidence="8 9" key="1">
    <citation type="journal article" date="2004" name="Science">
        <title>The genome of the diatom Thalassiosira pseudonana: ecology, evolution, and metabolism.</title>
        <authorList>
            <person name="Armbrust E.V."/>
            <person name="Berges J.A."/>
            <person name="Bowler C."/>
            <person name="Green B.R."/>
            <person name="Martinez D."/>
            <person name="Putnam N.H."/>
            <person name="Zhou S."/>
            <person name="Allen A.E."/>
            <person name="Apt K.E."/>
            <person name="Bechner M."/>
            <person name="Brzezinski M.A."/>
            <person name="Chaal B.K."/>
            <person name="Chiovitti A."/>
            <person name="Davis A.K."/>
            <person name="Demarest M.S."/>
            <person name="Detter J.C."/>
            <person name="Glavina T."/>
            <person name="Goodstein D."/>
            <person name="Hadi M.Z."/>
            <person name="Hellsten U."/>
            <person name="Hildebrand M."/>
            <person name="Jenkins B.D."/>
            <person name="Jurka J."/>
            <person name="Kapitonov V.V."/>
            <person name="Kroger N."/>
            <person name="Lau W.W."/>
            <person name="Lane T.W."/>
            <person name="Larimer F.W."/>
            <person name="Lippmeier J.C."/>
            <person name="Lucas S."/>
            <person name="Medina M."/>
            <person name="Montsant A."/>
            <person name="Obornik M."/>
            <person name="Parker M.S."/>
            <person name="Palenik B."/>
            <person name="Pazour G.J."/>
            <person name="Richardson P.M."/>
            <person name="Rynearson T.A."/>
            <person name="Saito M.A."/>
            <person name="Schwartz D.C."/>
            <person name="Thamatrakoln K."/>
            <person name="Valentin K."/>
            <person name="Vardi A."/>
            <person name="Wilkerson F.P."/>
            <person name="Rokhsar D.S."/>
        </authorList>
    </citation>
    <scope>NUCLEOTIDE SEQUENCE [LARGE SCALE GENOMIC DNA]</scope>
    <source>
        <strain evidence="8 9">CCMP1335</strain>
    </source>
</reference>
<dbReference type="STRING" id="35128.B8BRJ2"/>
<dbReference type="GO" id="GO:0046872">
    <property type="term" value="F:metal ion binding"/>
    <property type="evidence" value="ECO:0007669"/>
    <property type="project" value="UniProtKB-KW"/>
</dbReference>
<dbReference type="PANTHER" id="PTHR30544:SF5">
    <property type="entry name" value="RADICAL SAM CORE DOMAIN-CONTAINING PROTEIN"/>
    <property type="match status" value="1"/>
</dbReference>
<evidence type="ECO:0000313" key="8">
    <source>
        <dbReference type="EMBL" id="EED95967.1"/>
    </source>
</evidence>
<sequence length="438" mass="47907">MSRRCNVQHQPLWHRLHPLSLTLKELSDELGGSGRAAAVWDCLSRGIDPNLYYSKVTSTDEGKGDRGVVMDDSDKSIVEAWVAETGALTSAADLNTISNEHGFDKGQGLGMSAWKKLQSSMQQYHATANDPTQQSDNDSMYSINDSIASLSHMKVSSDGTTKLLLKMVKDGLEVESVIIPWMDKGFSTLCVSWAAGKDVHSVLPDMYYASKICRVVESIPGNENKALPPVDNIVFMGMGEPADNADAVVRAVNTLVDRRMFGVGQSKITISTVAPDPSAFATLGSAPAALAWSVHAVDDSLRRQLVPTTKYSMEELRAGLVKALSLRSNKLRRTMLEVALMKDVNDSPDDARLLSEFAMSIMKEVRGSKIVVNLIPFNDIGHPTYRTPSMERVLEFQKIVVESGDNCDTQVLCYVRTTRGDEESSACGQLATKKKQVN</sequence>
<reference evidence="8 9" key="2">
    <citation type="journal article" date="2008" name="Nature">
        <title>The Phaeodactylum genome reveals the evolutionary history of diatom genomes.</title>
        <authorList>
            <person name="Bowler C."/>
            <person name="Allen A.E."/>
            <person name="Badger J.H."/>
            <person name="Grimwood J."/>
            <person name="Jabbari K."/>
            <person name="Kuo A."/>
            <person name="Maheswari U."/>
            <person name="Martens C."/>
            <person name="Maumus F."/>
            <person name="Otillar R.P."/>
            <person name="Rayko E."/>
            <person name="Salamov A."/>
            <person name="Vandepoele K."/>
            <person name="Beszteri B."/>
            <person name="Gruber A."/>
            <person name="Heijde M."/>
            <person name="Katinka M."/>
            <person name="Mock T."/>
            <person name="Valentin K."/>
            <person name="Verret F."/>
            <person name="Berges J.A."/>
            <person name="Brownlee C."/>
            <person name="Cadoret J.P."/>
            <person name="Chiovitti A."/>
            <person name="Choi C.J."/>
            <person name="Coesel S."/>
            <person name="De Martino A."/>
            <person name="Detter J.C."/>
            <person name="Durkin C."/>
            <person name="Falciatore A."/>
            <person name="Fournet J."/>
            <person name="Haruta M."/>
            <person name="Huysman M.J."/>
            <person name="Jenkins B.D."/>
            <person name="Jiroutova K."/>
            <person name="Jorgensen R.E."/>
            <person name="Joubert Y."/>
            <person name="Kaplan A."/>
            <person name="Kroger N."/>
            <person name="Kroth P.G."/>
            <person name="La Roche J."/>
            <person name="Lindquist E."/>
            <person name="Lommer M."/>
            <person name="Martin-Jezequel V."/>
            <person name="Lopez P.J."/>
            <person name="Lucas S."/>
            <person name="Mangogna M."/>
            <person name="McGinnis K."/>
            <person name="Medlin L.K."/>
            <person name="Montsant A."/>
            <person name="Oudot-Le Secq M.P."/>
            <person name="Napoli C."/>
            <person name="Obornik M."/>
            <person name="Parker M.S."/>
            <person name="Petit J.L."/>
            <person name="Porcel B.M."/>
            <person name="Poulsen N."/>
            <person name="Robison M."/>
            <person name="Rychlewski L."/>
            <person name="Rynearson T.A."/>
            <person name="Schmutz J."/>
            <person name="Shapiro H."/>
            <person name="Siaut M."/>
            <person name="Stanley M."/>
            <person name="Sussman M.R."/>
            <person name="Taylor A.R."/>
            <person name="Vardi A."/>
            <person name="von Dassow P."/>
            <person name="Vyverman W."/>
            <person name="Willis A."/>
            <person name="Wyrwicz L.S."/>
            <person name="Rokhsar D.S."/>
            <person name="Weissenbach J."/>
            <person name="Armbrust E.V."/>
            <person name="Green B.R."/>
            <person name="Van de Peer Y."/>
            <person name="Grigoriev I.V."/>
        </authorList>
    </citation>
    <scope>NUCLEOTIDE SEQUENCE [LARGE SCALE GENOMIC DNA]</scope>
    <source>
        <strain evidence="8 9">CCMP1335</strain>
    </source>
</reference>
<dbReference type="HOGENOM" id="CLU_029101_2_1_1"/>
<evidence type="ECO:0000256" key="6">
    <source>
        <dbReference type="ARBA" id="ARBA00023014"/>
    </source>
</evidence>
<dbReference type="PROSITE" id="PS51918">
    <property type="entry name" value="RADICAL_SAM"/>
    <property type="match status" value="1"/>
</dbReference>
<comment type="cofactor">
    <cofactor evidence="1">
        <name>[4Fe-4S] cluster</name>
        <dbReference type="ChEBI" id="CHEBI:49883"/>
    </cofactor>
</comment>